<dbReference type="NCBIfam" id="TIGR00369">
    <property type="entry name" value="unchar_dom_1"/>
    <property type="match status" value="1"/>
</dbReference>
<dbReference type="PANTHER" id="PTHR42856">
    <property type="entry name" value="ACYL-COENZYME A THIOESTERASE PAAI"/>
    <property type="match status" value="1"/>
</dbReference>
<dbReference type="InterPro" id="IPR029069">
    <property type="entry name" value="HotDog_dom_sf"/>
</dbReference>
<keyword evidence="1" id="KW-0378">Hydrolase</keyword>
<dbReference type="KEGG" id="nou:Natoc_1114"/>
<evidence type="ECO:0000256" key="1">
    <source>
        <dbReference type="ARBA" id="ARBA00022801"/>
    </source>
</evidence>
<dbReference type="InterPro" id="IPR003736">
    <property type="entry name" value="PAAI_dom"/>
</dbReference>
<protein>
    <recommendedName>
        <fullName evidence="2">Thioesterase domain-containing protein</fullName>
    </recommendedName>
</protein>
<dbReference type="HOGENOM" id="CLU_089876_7_1_2"/>
<organism evidence="3 4">
    <name type="scientific">Natronococcus occultus SP4</name>
    <dbReference type="NCBI Taxonomy" id="694430"/>
    <lineage>
        <taxon>Archaea</taxon>
        <taxon>Methanobacteriati</taxon>
        <taxon>Methanobacteriota</taxon>
        <taxon>Stenosarchaea group</taxon>
        <taxon>Halobacteria</taxon>
        <taxon>Halobacteriales</taxon>
        <taxon>Natrialbaceae</taxon>
        <taxon>Natronococcus</taxon>
    </lineage>
</organism>
<dbReference type="EMBL" id="CP003929">
    <property type="protein sequence ID" value="AGB36952.1"/>
    <property type="molecule type" value="Genomic_DNA"/>
</dbReference>
<dbReference type="Pfam" id="PF03061">
    <property type="entry name" value="4HBT"/>
    <property type="match status" value="1"/>
</dbReference>
<dbReference type="Proteomes" id="UP000010878">
    <property type="component" value="Chromosome"/>
</dbReference>
<reference evidence="3 4" key="1">
    <citation type="submission" date="2012-11" db="EMBL/GenBank/DDBJ databases">
        <title>FINISHED of Natronococcus occultus SP4, DSM 3396.</title>
        <authorList>
            <consortium name="DOE Joint Genome Institute"/>
            <person name="Eisen J."/>
            <person name="Huntemann M."/>
            <person name="Wei C.-L."/>
            <person name="Han J."/>
            <person name="Detter J.C."/>
            <person name="Han C."/>
            <person name="Tapia R."/>
            <person name="Chen A."/>
            <person name="Kyrpides N."/>
            <person name="Mavromatis K."/>
            <person name="Markowitz V."/>
            <person name="Szeto E."/>
            <person name="Ivanova N."/>
            <person name="Mikhailova N."/>
            <person name="Ovchinnikova G."/>
            <person name="Pagani I."/>
            <person name="Pati A."/>
            <person name="Goodwin L."/>
            <person name="Nordberg H.P."/>
            <person name="Cantor M.N."/>
            <person name="Hua S.X."/>
            <person name="Woyke T."/>
            <person name="Eisen J."/>
            <person name="Klenk H.-P."/>
            <person name="Klenk H.-P."/>
        </authorList>
    </citation>
    <scope>NUCLEOTIDE SEQUENCE [LARGE SCALE GENOMIC DNA]</scope>
    <source>
        <strain evidence="3 4">SP4</strain>
    </source>
</reference>
<dbReference type="eggNOG" id="arCOG00777">
    <property type="taxonomic scope" value="Archaea"/>
</dbReference>
<dbReference type="PANTHER" id="PTHR42856:SF1">
    <property type="entry name" value="ACYL-COENZYME A THIOESTERASE PAAI"/>
    <property type="match status" value="1"/>
</dbReference>
<proteinExistence type="predicted"/>
<feature type="domain" description="Thioesterase" evidence="2">
    <location>
        <begin position="47"/>
        <end position="115"/>
    </location>
</feature>
<dbReference type="CDD" id="cd03443">
    <property type="entry name" value="PaaI_thioesterase"/>
    <property type="match status" value="1"/>
</dbReference>
<dbReference type="GO" id="GO:0016289">
    <property type="term" value="F:acyl-CoA hydrolase activity"/>
    <property type="evidence" value="ECO:0007669"/>
    <property type="project" value="TreeGrafter"/>
</dbReference>
<dbReference type="GeneID" id="14402474"/>
<dbReference type="OrthoDB" id="202256at2157"/>
<evidence type="ECO:0000313" key="4">
    <source>
        <dbReference type="Proteomes" id="UP000010878"/>
    </source>
</evidence>
<dbReference type="InterPro" id="IPR052723">
    <property type="entry name" value="Acyl-CoA_thioesterase_PaaI"/>
</dbReference>
<dbReference type="SUPFAM" id="SSF54637">
    <property type="entry name" value="Thioesterase/thiol ester dehydrase-isomerase"/>
    <property type="match status" value="1"/>
</dbReference>
<sequence>MDIEAFFEGMPFASLLGIELTECADGRAEGRLEMREELSWNDEELMAHGGVTFTLADTVGGAALVSLVDQPVPTIDMRIDYLSAGTGDLYAEADVVRCGGDVGTVDVEVYAAEDDSETPRESREDGEAVGTLIADARGVYKTG</sequence>
<name>L0JVA4_9EURY</name>
<dbReference type="AlphaFoldDB" id="L0JVA4"/>
<dbReference type="STRING" id="694430.Natoc_1114"/>
<keyword evidence="4" id="KW-1185">Reference proteome</keyword>
<dbReference type="InterPro" id="IPR006683">
    <property type="entry name" value="Thioestr_dom"/>
</dbReference>
<evidence type="ECO:0000313" key="3">
    <source>
        <dbReference type="EMBL" id="AGB36952.1"/>
    </source>
</evidence>
<gene>
    <name evidence="3" type="ORF">Natoc_1114</name>
</gene>
<dbReference type="Gene3D" id="3.10.129.10">
    <property type="entry name" value="Hotdog Thioesterase"/>
    <property type="match status" value="1"/>
</dbReference>
<dbReference type="RefSeq" id="WP_015320404.1">
    <property type="nucleotide sequence ID" value="NC_019974.1"/>
</dbReference>
<accession>L0JVA4</accession>
<evidence type="ECO:0000259" key="2">
    <source>
        <dbReference type="Pfam" id="PF03061"/>
    </source>
</evidence>